<dbReference type="PANTHER" id="PTHR37806">
    <property type="entry name" value="LMO0724 PROTEIN"/>
    <property type="match status" value="1"/>
</dbReference>
<dbReference type="Pfam" id="PF13457">
    <property type="entry name" value="GW"/>
    <property type="match status" value="1"/>
</dbReference>
<name>A0AAW8W1I4_9LACO</name>
<comment type="caution">
    <text evidence="4">The sequence shown here is derived from an EMBL/GenBank/DDBJ whole genome shotgun (WGS) entry which is preliminary data.</text>
</comment>
<evidence type="ECO:0000256" key="2">
    <source>
        <dbReference type="SAM" id="SignalP"/>
    </source>
</evidence>
<dbReference type="EMBL" id="JAVLAM010000001">
    <property type="protein sequence ID" value="MDT7013154.1"/>
    <property type="molecule type" value="Genomic_DNA"/>
</dbReference>
<dbReference type="AlphaFoldDB" id="A0AAW8W1I4"/>
<organism evidence="4 5">
    <name type="scientific">Levilactobacillus namurensis</name>
    <dbReference type="NCBI Taxonomy" id="380393"/>
    <lineage>
        <taxon>Bacteria</taxon>
        <taxon>Bacillati</taxon>
        <taxon>Bacillota</taxon>
        <taxon>Bacilli</taxon>
        <taxon>Lactobacillales</taxon>
        <taxon>Lactobacillaceae</taxon>
        <taxon>Levilactobacillus</taxon>
    </lineage>
</organism>
<dbReference type="PROSITE" id="PS51780">
    <property type="entry name" value="GW"/>
    <property type="match status" value="1"/>
</dbReference>
<feature type="domain" description="GW" evidence="3">
    <location>
        <begin position="38"/>
        <end position="121"/>
    </location>
</feature>
<dbReference type="Pfam" id="PF13529">
    <property type="entry name" value="Peptidase_C39_2"/>
    <property type="match status" value="1"/>
</dbReference>
<feature type="signal peptide" evidence="2">
    <location>
        <begin position="1"/>
        <end position="26"/>
    </location>
</feature>
<gene>
    <name evidence="4" type="ORF">RI532_01755</name>
</gene>
<evidence type="ECO:0000313" key="4">
    <source>
        <dbReference type="EMBL" id="MDT7013154.1"/>
    </source>
</evidence>
<dbReference type="Gene3D" id="3.90.70.10">
    <property type="entry name" value="Cysteine proteinases"/>
    <property type="match status" value="1"/>
</dbReference>
<accession>A0AAW8W1I4</accession>
<evidence type="ECO:0000313" key="5">
    <source>
        <dbReference type="Proteomes" id="UP001254075"/>
    </source>
</evidence>
<reference evidence="4" key="1">
    <citation type="submission" date="2023-08" db="EMBL/GenBank/DDBJ databases">
        <authorList>
            <person name="Page C.A."/>
            <person name="Perez-Diaz I.M."/>
        </authorList>
    </citation>
    <scope>NUCLEOTIDE SEQUENCE</scope>
    <source>
        <strain evidence="4">3.8.38</strain>
    </source>
</reference>
<dbReference type="Gene3D" id="2.30.30.170">
    <property type="match status" value="1"/>
</dbReference>
<sequence>MFHHLWAGMITLAALMTFGATVPAHADTATPTYAPILSRKKVNYYTKISANRPHNYKVYATGGAKSSEENLKPIATGQAYAHRSVHVTQEEKLPKGIWLKFSAGKGQTGWIHRNGTVKSLRKLKVPLIAQRPELPTGCEITATTMMLQYAGAKVTKMQLAKETPRSHNPNKGFVGSPYSPTGWWIYPKGLMGVVRKHVGHAKNLTGASFATFKKQINKGPPVVIWVANMDGFVNHAITLSGYSKTRAYYNDPWTHKKTSMKLTTLAKHRKQDAYRALSY</sequence>
<dbReference type="InterPro" id="IPR025987">
    <property type="entry name" value="GW_dom"/>
</dbReference>
<dbReference type="SUPFAM" id="SSF82057">
    <property type="entry name" value="Prokaryotic SH3-related domain"/>
    <property type="match status" value="1"/>
</dbReference>
<dbReference type="Proteomes" id="UP001254075">
    <property type="component" value="Unassembled WGS sequence"/>
</dbReference>
<protein>
    <submittedName>
        <fullName evidence="4">C39 family peptidase</fullName>
    </submittedName>
</protein>
<dbReference type="PANTHER" id="PTHR37806:SF1">
    <property type="entry name" value="PEPTIDASE C39-LIKE DOMAIN-CONTAINING PROTEIN"/>
    <property type="match status" value="1"/>
</dbReference>
<evidence type="ECO:0000256" key="1">
    <source>
        <dbReference type="ARBA" id="ARBA00022729"/>
    </source>
</evidence>
<evidence type="ECO:0000259" key="3">
    <source>
        <dbReference type="PROSITE" id="PS51780"/>
    </source>
</evidence>
<keyword evidence="1 2" id="KW-0732">Signal</keyword>
<proteinExistence type="predicted"/>
<feature type="chain" id="PRO_5043387259" evidence="2">
    <location>
        <begin position="27"/>
        <end position="279"/>
    </location>
</feature>
<dbReference type="RefSeq" id="WP_313844393.1">
    <property type="nucleotide sequence ID" value="NZ_JAVLAM010000001.1"/>
</dbReference>
<dbReference type="InterPro" id="IPR038200">
    <property type="entry name" value="GW_dom_sf"/>
</dbReference>
<dbReference type="InterPro" id="IPR039564">
    <property type="entry name" value="Peptidase_C39-like"/>
</dbReference>